<name>A0AAV1ARY7_VICFA</name>
<dbReference type="Proteomes" id="UP001157006">
    <property type="component" value="Chromosome 4"/>
</dbReference>
<keyword evidence="1" id="KW-0812">Transmembrane</keyword>
<organism evidence="2 3">
    <name type="scientific">Vicia faba</name>
    <name type="common">Broad bean</name>
    <name type="synonym">Faba vulgaris</name>
    <dbReference type="NCBI Taxonomy" id="3906"/>
    <lineage>
        <taxon>Eukaryota</taxon>
        <taxon>Viridiplantae</taxon>
        <taxon>Streptophyta</taxon>
        <taxon>Embryophyta</taxon>
        <taxon>Tracheophyta</taxon>
        <taxon>Spermatophyta</taxon>
        <taxon>Magnoliopsida</taxon>
        <taxon>eudicotyledons</taxon>
        <taxon>Gunneridae</taxon>
        <taxon>Pentapetalae</taxon>
        <taxon>rosids</taxon>
        <taxon>fabids</taxon>
        <taxon>Fabales</taxon>
        <taxon>Fabaceae</taxon>
        <taxon>Papilionoideae</taxon>
        <taxon>50 kb inversion clade</taxon>
        <taxon>NPAAA clade</taxon>
        <taxon>Hologalegina</taxon>
        <taxon>IRL clade</taxon>
        <taxon>Fabeae</taxon>
        <taxon>Vicia</taxon>
    </lineage>
</organism>
<evidence type="ECO:0000313" key="2">
    <source>
        <dbReference type="EMBL" id="CAI8611237.1"/>
    </source>
</evidence>
<reference evidence="2 3" key="1">
    <citation type="submission" date="2023-01" db="EMBL/GenBank/DDBJ databases">
        <authorList>
            <person name="Kreplak J."/>
        </authorList>
    </citation>
    <scope>NUCLEOTIDE SEQUENCE [LARGE SCALE GENOMIC DNA]</scope>
</reference>
<sequence>MTRRSPCSLPDRRGFSFSALTIGALILISFPLNGVFDAIYEFYGVEEAYWWILSTEKYFRAKNIVEDEEKMKVVEIVMSGRALKWWKWHSQSHPSISINNHVANGFLNDIFVLGDFIANGFPKVVPPAPEVVPVGGDVVDESASVMIAVKKYARKFESGDVLDTSGNLNGEELGQSNVKVFCRICNRVESEGTTCLEDSLRSVKQKQLQNHENIFHAKSMPLHADCKYFLLSSSWTLKWRNNISLSFKNPDIPETLDGVIDSMMCEKHSPLVERTPQLAFRRGAVP</sequence>
<evidence type="ECO:0000313" key="3">
    <source>
        <dbReference type="Proteomes" id="UP001157006"/>
    </source>
</evidence>
<feature type="transmembrane region" description="Helical" evidence="1">
    <location>
        <begin position="12"/>
        <end position="32"/>
    </location>
</feature>
<dbReference type="EMBL" id="OX451739">
    <property type="protein sequence ID" value="CAI8611237.1"/>
    <property type="molecule type" value="Genomic_DNA"/>
</dbReference>
<gene>
    <name evidence="2" type="ORF">VFH_IV220000</name>
</gene>
<proteinExistence type="predicted"/>
<keyword evidence="1" id="KW-1133">Transmembrane helix</keyword>
<dbReference type="AlphaFoldDB" id="A0AAV1ARY7"/>
<accession>A0AAV1ARY7</accession>
<evidence type="ECO:0000256" key="1">
    <source>
        <dbReference type="SAM" id="Phobius"/>
    </source>
</evidence>
<keyword evidence="1" id="KW-0472">Membrane</keyword>
<protein>
    <recommendedName>
        <fullName evidence="4">DUSP domain-containing protein</fullName>
    </recommendedName>
</protein>
<evidence type="ECO:0008006" key="4">
    <source>
        <dbReference type="Google" id="ProtNLM"/>
    </source>
</evidence>
<keyword evidence="3" id="KW-1185">Reference proteome</keyword>